<dbReference type="OrthoDB" id="5295441at2"/>
<dbReference type="InterPro" id="IPR036388">
    <property type="entry name" value="WH-like_DNA-bd_sf"/>
</dbReference>
<sequence>MTGPSLKARAYQYLSRREMTRAELARKLLPHADSAEALEALLDELERLRHLSDGRFAEAWVNSKASQHGAQRLRHDLAARGVDADTIRETLASLGDSEVGRAREVWRKKFGSLPATPQEKAKQIRFLAGRGFSLTVIQRALKDIDLDDYPQD</sequence>
<evidence type="ECO:0000256" key="3">
    <source>
        <dbReference type="ARBA" id="ARBA00018111"/>
    </source>
</evidence>
<dbReference type="OMA" id="EPQDWFE"/>
<evidence type="ECO:0000259" key="6">
    <source>
        <dbReference type="Pfam" id="PF02631"/>
    </source>
</evidence>
<evidence type="ECO:0000256" key="4">
    <source>
        <dbReference type="ARBA" id="ARBA00022490"/>
    </source>
</evidence>
<name>A0A248LGS4_9NEIS</name>
<dbReference type="GO" id="GO:0006282">
    <property type="term" value="P:regulation of DNA repair"/>
    <property type="evidence" value="ECO:0007669"/>
    <property type="project" value="UniProtKB-UniRule"/>
</dbReference>
<dbReference type="PANTHER" id="PTHR33602:SF1">
    <property type="entry name" value="REGULATORY PROTEIN RECX FAMILY PROTEIN"/>
    <property type="match status" value="1"/>
</dbReference>
<dbReference type="AlphaFoldDB" id="A0A248LGS4"/>
<dbReference type="Pfam" id="PF21981">
    <property type="entry name" value="RecX_HTH3"/>
    <property type="match status" value="1"/>
</dbReference>
<feature type="domain" description="RecX third three-helical" evidence="7">
    <location>
        <begin position="98"/>
        <end position="141"/>
    </location>
</feature>
<comment type="similarity">
    <text evidence="2 5">Belongs to the RecX family.</text>
</comment>
<dbReference type="NCBIfam" id="NF001055">
    <property type="entry name" value="PRK00117.2-5"/>
    <property type="match status" value="1"/>
</dbReference>
<evidence type="ECO:0000256" key="1">
    <source>
        <dbReference type="ARBA" id="ARBA00004496"/>
    </source>
</evidence>
<keyword evidence="4 5" id="KW-0963">Cytoplasm</keyword>
<evidence type="ECO:0000313" key="9">
    <source>
        <dbReference type="Proteomes" id="UP000197424"/>
    </source>
</evidence>
<dbReference type="InterPro" id="IPR053924">
    <property type="entry name" value="RecX_HTH_2nd"/>
</dbReference>
<organism evidence="8 9">
    <name type="scientific">Laribacter hongkongensis</name>
    <dbReference type="NCBI Taxonomy" id="168471"/>
    <lineage>
        <taxon>Bacteria</taxon>
        <taxon>Pseudomonadati</taxon>
        <taxon>Pseudomonadota</taxon>
        <taxon>Betaproteobacteria</taxon>
        <taxon>Neisseriales</taxon>
        <taxon>Aquaspirillaceae</taxon>
        <taxon>Laribacter</taxon>
    </lineage>
</organism>
<dbReference type="InterPro" id="IPR053925">
    <property type="entry name" value="RecX_HTH_3rd"/>
</dbReference>
<reference evidence="9" key="1">
    <citation type="submission" date="2017-06" db="EMBL/GenBank/DDBJ databases">
        <title>Whole genome sequence of Laribacter hongkongensis LHGZ1.</title>
        <authorList>
            <person name="Chen D."/>
            <person name="Wu H."/>
            <person name="Chen J."/>
        </authorList>
    </citation>
    <scope>NUCLEOTIDE SEQUENCE [LARGE SCALE GENOMIC DNA]</scope>
    <source>
        <strain evidence="9">LHGZ1</strain>
    </source>
</reference>
<dbReference type="PANTHER" id="PTHR33602">
    <property type="entry name" value="REGULATORY PROTEIN RECX FAMILY PROTEIN"/>
    <property type="match status" value="1"/>
</dbReference>
<comment type="subcellular location">
    <subcellularLocation>
        <location evidence="1 5">Cytoplasm</location>
    </subcellularLocation>
</comment>
<accession>A0A248LGS4</accession>
<dbReference type="EMBL" id="CP022115">
    <property type="protein sequence ID" value="ASJ23616.1"/>
    <property type="molecule type" value="Genomic_DNA"/>
</dbReference>
<feature type="domain" description="RecX second three-helical" evidence="6">
    <location>
        <begin position="52"/>
        <end position="91"/>
    </location>
</feature>
<dbReference type="InterPro" id="IPR003783">
    <property type="entry name" value="Regulatory_RecX"/>
</dbReference>
<dbReference type="HAMAP" id="MF_01114">
    <property type="entry name" value="RecX"/>
    <property type="match status" value="1"/>
</dbReference>
<evidence type="ECO:0000259" key="7">
    <source>
        <dbReference type="Pfam" id="PF21981"/>
    </source>
</evidence>
<comment type="function">
    <text evidence="5">Modulates RecA activity.</text>
</comment>
<gene>
    <name evidence="5 8" type="primary">recX</name>
    <name evidence="8" type="ORF">LHGZ1_0785</name>
</gene>
<protein>
    <recommendedName>
        <fullName evidence="3 5">Regulatory protein RecX</fullName>
    </recommendedName>
</protein>
<evidence type="ECO:0000256" key="2">
    <source>
        <dbReference type="ARBA" id="ARBA00009695"/>
    </source>
</evidence>
<dbReference type="Gene3D" id="1.10.10.10">
    <property type="entry name" value="Winged helix-like DNA-binding domain superfamily/Winged helix DNA-binding domain"/>
    <property type="match status" value="3"/>
</dbReference>
<dbReference type="Proteomes" id="UP000197424">
    <property type="component" value="Chromosome"/>
</dbReference>
<evidence type="ECO:0000313" key="8">
    <source>
        <dbReference type="EMBL" id="ASJ23616.1"/>
    </source>
</evidence>
<dbReference type="Pfam" id="PF02631">
    <property type="entry name" value="RecX_HTH2"/>
    <property type="match status" value="1"/>
</dbReference>
<dbReference type="GO" id="GO:0005737">
    <property type="term" value="C:cytoplasm"/>
    <property type="evidence" value="ECO:0007669"/>
    <property type="project" value="UniProtKB-SubCell"/>
</dbReference>
<evidence type="ECO:0000256" key="5">
    <source>
        <dbReference type="HAMAP-Rule" id="MF_01114"/>
    </source>
</evidence>
<proteinExistence type="inferred from homology"/>
<dbReference type="RefSeq" id="WP_012696279.1">
    <property type="nucleotide sequence ID" value="NZ_CP022115.1"/>
</dbReference>